<organism evidence="3 4">
    <name type="scientific">Symbiodinium microadriaticum</name>
    <name type="common">Dinoflagellate</name>
    <name type="synonym">Zooxanthella microadriatica</name>
    <dbReference type="NCBI Taxonomy" id="2951"/>
    <lineage>
        <taxon>Eukaryota</taxon>
        <taxon>Sar</taxon>
        <taxon>Alveolata</taxon>
        <taxon>Dinophyceae</taxon>
        <taxon>Suessiales</taxon>
        <taxon>Symbiodiniaceae</taxon>
        <taxon>Symbiodinium</taxon>
    </lineage>
</organism>
<dbReference type="Proteomes" id="UP000186817">
    <property type="component" value="Unassembled WGS sequence"/>
</dbReference>
<keyword evidence="2" id="KW-0472">Membrane</keyword>
<keyword evidence="2" id="KW-0812">Transmembrane</keyword>
<evidence type="ECO:0000256" key="1">
    <source>
        <dbReference type="SAM" id="MobiDB-lite"/>
    </source>
</evidence>
<evidence type="ECO:0000313" key="3">
    <source>
        <dbReference type="EMBL" id="OLP98793.1"/>
    </source>
</evidence>
<evidence type="ECO:0000256" key="2">
    <source>
        <dbReference type="SAM" id="Phobius"/>
    </source>
</evidence>
<dbReference type="OrthoDB" id="414357at2759"/>
<evidence type="ECO:0008006" key="5">
    <source>
        <dbReference type="Google" id="ProtNLM"/>
    </source>
</evidence>
<dbReference type="EMBL" id="LSRX01000385">
    <property type="protein sequence ID" value="OLP98793.1"/>
    <property type="molecule type" value="Genomic_DNA"/>
</dbReference>
<comment type="caution">
    <text evidence="3">The sequence shown here is derived from an EMBL/GenBank/DDBJ whole genome shotgun (WGS) entry which is preliminary data.</text>
</comment>
<proteinExistence type="predicted"/>
<protein>
    <recommendedName>
        <fullName evidence="5">Transmembrane protein</fullName>
    </recommendedName>
</protein>
<keyword evidence="2" id="KW-1133">Transmembrane helix</keyword>
<feature type="transmembrane region" description="Helical" evidence="2">
    <location>
        <begin position="25"/>
        <end position="44"/>
    </location>
</feature>
<name>A0A1Q9DUD7_SYMMI</name>
<accession>A0A1Q9DUD7</accession>
<evidence type="ECO:0000313" key="4">
    <source>
        <dbReference type="Proteomes" id="UP000186817"/>
    </source>
</evidence>
<reference evidence="3 4" key="1">
    <citation type="submission" date="2016-02" db="EMBL/GenBank/DDBJ databases">
        <title>Genome analysis of coral dinoflagellate symbionts highlights evolutionary adaptations to a symbiotic lifestyle.</title>
        <authorList>
            <person name="Aranda M."/>
            <person name="Li Y."/>
            <person name="Liew Y.J."/>
            <person name="Baumgarten S."/>
            <person name="Simakov O."/>
            <person name="Wilson M."/>
            <person name="Piel J."/>
            <person name="Ashoor H."/>
            <person name="Bougouffa S."/>
            <person name="Bajic V.B."/>
            <person name="Ryu T."/>
            <person name="Ravasi T."/>
            <person name="Bayer T."/>
            <person name="Micklem G."/>
            <person name="Kim H."/>
            <person name="Bhak J."/>
            <person name="Lajeunesse T.C."/>
            <person name="Voolstra C.R."/>
        </authorList>
    </citation>
    <scope>NUCLEOTIDE SEQUENCE [LARGE SCALE GENOMIC DNA]</scope>
    <source>
        <strain evidence="3 4">CCMP2467</strain>
    </source>
</reference>
<gene>
    <name evidence="3" type="ORF">AK812_SmicGene18698</name>
</gene>
<dbReference type="AlphaFoldDB" id="A0A1Q9DUD7"/>
<keyword evidence="4" id="KW-1185">Reference proteome</keyword>
<feature type="region of interest" description="Disordered" evidence="1">
    <location>
        <begin position="257"/>
        <end position="277"/>
    </location>
</feature>
<sequence>MPTDGVRQFTSLFRKNLLVKSRRPCATFFEMALPLVLFVLLVYVRSVYEPVTVGPNYYKNNLLTPIGASFMGEALDSKALTDNNASRRQWEDTQRSPFPQESILMQVAEDAICSDSFAGPAADALEVAAPALLRLDPVAAANDATSLLDEARRFAQSGELARNSNQLRGDFFDSNLDVTVTEVAQRLQTEIDQLNPLLSDPEGATKAGQLAETLGGSGTGQGLSLGAVSEFQTHRQLFQSRDYQQVQEVYWQSLRQKRGPPTPIQSGLTTPQEVGRPTEMECDTEGQAASSDPSLLMPFTLQDQAALDVTIADFGINPQDTNAVNTWLETAPTNRQVMQLVRSYHKNVIRPEYYTLVFQLEAGLRHVGDSVFKVSKDLAWMAADNRLAQKHQCGLQLLTTGWPTALQPSEREYQLCWMLSAVPKVQQFLQSRGFISDHNAAELHRFLNALSTEPVTVPQSDGFYSPMTMITFKSWEIRQAFLERFGGSTGCPVYKDDSTPIHGKHVKVSPSSPQWQRKLESPLRVLLACINAHPDHNATSRLTILWKTLTLLEPKQDSEFHEDVKAWARLFYSEINGRFSGRLEIVADLQAIVMSPPSEAGSTEDSLWNEQWNRLMFGPQRELDAMEAQAFKAAGAEAGPGGKGMSLGKGKRHWSQAAIYSSDYRPYPFDLEFVTVDAVHFCWDEMCDKFKVPEQRIGDYSVATTQGKPPSAAGAELRSSRTEEGATPAFNYAKASPPRFG</sequence>
<feature type="region of interest" description="Disordered" evidence="1">
    <location>
        <begin position="700"/>
        <end position="741"/>
    </location>
</feature>